<dbReference type="AlphaFoldDB" id="A0A443HYV0"/>
<feature type="region of interest" description="Disordered" evidence="1">
    <location>
        <begin position="298"/>
        <end position="335"/>
    </location>
</feature>
<feature type="compositionally biased region" description="Low complexity" evidence="1">
    <location>
        <begin position="130"/>
        <end position="141"/>
    </location>
</feature>
<dbReference type="Proteomes" id="UP000283841">
    <property type="component" value="Unassembled WGS sequence"/>
</dbReference>
<protein>
    <submittedName>
        <fullName evidence="2">Uncharacterized protein</fullName>
    </submittedName>
</protein>
<dbReference type="EMBL" id="RCNU01000003">
    <property type="protein sequence ID" value="RWQ97022.1"/>
    <property type="molecule type" value="Genomic_DNA"/>
</dbReference>
<feature type="region of interest" description="Disordered" evidence="1">
    <location>
        <begin position="1"/>
        <end position="80"/>
    </location>
</feature>
<dbReference type="RefSeq" id="XP_028486667.1">
    <property type="nucleotide sequence ID" value="XM_028626209.1"/>
</dbReference>
<feature type="region of interest" description="Disordered" evidence="1">
    <location>
        <begin position="115"/>
        <end position="186"/>
    </location>
</feature>
<feature type="compositionally biased region" description="Basic residues" evidence="1">
    <location>
        <begin position="142"/>
        <end position="152"/>
    </location>
</feature>
<gene>
    <name evidence="2" type="ORF">C8Q69DRAFT_212980</name>
</gene>
<name>A0A443HYV0_BYSSP</name>
<keyword evidence="3" id="KW-1185">Reference proteome</keyword>
<feature type="compositionally biased region" description="Basic and acidic residues" evidence="1">
    <location>
        <begin position="200"/>
        <end position="211"/>
    </location>
</feature>
<feature type="region of interest" description="Disordered" evidence="1">
    <location>
        <begin position="369"/>
        <end position="391"/>
    </location>
</feature>
<feature type="compositionally biased region" description="Polar residues" evidence="1">
    <location>
        <begin position="379"/>
        <end position="391"/>
    </location>
</feature>
<evidence type="ECO:0000313" key="2">
    <source>
        <dbReference type="EMBL" id="RWQ97022.1"/>
    </source>
</evidence>
<proteinExistence type="predicted"/>
<evidence type="ECO:0000313" key="3">
    <source>
        <dbReference type="Proteomes" id="UP000283841"/>
    </source>
</evidence>
<reference evidence="2 3" key="1">
    <citation type="journal article" date="2018" name="Front. Microbiol.">
        <title>Genomic and genetic insights into a cosmopolitan fungus, Paecilomyces variotii (Eurotiales).</title>
        <authorList>
            <person name="Urquhart A.S."/>
            <person name="Mondo S.J."/>
            <person name="Makela M.R."/>
            <person name="Hane J.K."/>
            <person name="Wiebenga A."/>
            <person name="He G."/>
            <person name="Mihaltcheva S."/>
            <person name="Pangilinan J."/>
            <person name="Lipzen A."/>
            <person name="Barry K."/>
            <person name="de Vries R.P."/>
            <person name="Grigoriev I.V."/>
            <person name="Idnurm A."/>
        </authorList>
    </citation>
    <scope>NUCLEOTIDE SEQUENCE [LARGE SCALE GENOMIC DNA]</scope>
    <source>
        <strain evidence="2 3">CBS 101075</strain>
    </source>
</reference>
<feature type="compositionally biased region" description="Basic and acidic residues" evidence="1">
    <location>
        <begin position="37"/>
        <end position="60"/>
    </location>
</feature>
<accession>A0A443HYV0</accession>
<organism evidence="2 3">
    <name type="scientific">Byssochlamys spectabilis</name>
    <name type="common">Paecilomyces variotii</name>
    <dbReference type="NCBI Taxonomy" id="264951"/>
    <lineage>
        <taxon>Eukaryota</taxon>
        <taxon>Fungi</taxon>
        <taxon>Dikarya</taxon>
        <taxon>Ascomycota</taxon>
        <taxon>Pezizomycotina</taxon>
        <taxon>Eurotiomycetes</taxon>
        <taxon>Eurotiomycetidae</taxon>
        <taxon>Eurotiales</taxon>
        <taxon>Thermoascaceae</taxon>
        <taxon>Paecilomyces</taxon>
    </lineage>
</organism>
<evidence type="ECO:0000256" key="1">
    <source>
        <dbReference type="SAM" id="MobiDB-lite"/>
    </source>
</evidence>
<comment type="caution">
    <text evidence="2">The sequence shown here is derived from an EMBL/GenBank/DDBJ whole genome shotgun (WGS) entry which is preliminary data.</text>
</comment>
<sequence>MARGLFGSTPKRSMTDPGVLPRRDRSTAGQLSARSHSPRDRRGAASRADSEWHEASEKGSQHRGWQSASPQFDAHLTETPEDFFLANQQLDAVADESMIGIALGSPRLASSYIETTKESPDQDAIASVKTGDTPTGDTPRTPLRRKPSKWKKIGSLFKGKQSAPRSRSPFYQVEVTEEDRQDSAFETKLQSESVLRLDGADVKKGSRRERMTQVMQSPQEIQYDFSDQRESNDEQQEEWPIINSTTEKSSDYTAAEPVPFLHVDIPDIHMERYSIMFGNVLGNDQSSRLLARRSKTLESLAVPGTEPPSMSQRPSVPRRRATSPARSTAFPSLPAHPKARKYLDSYTLPRGPSPLSKLKAESIANSTKLSVADKDSSHHTATPSLDASQVSDVDESFISATSVDTHSDYIDIIIKGDVAHGRNYEMAVVDSN</sequence>
<dbReference type="VEuPathDB" id="FungiDB:C8Q69DRAFT_212980"/>
<dbReference type="GeneID" id="39595486"/>
<feature type="region of interest" description="Disordered" evidence="1">
    <location>
        <begin position="200"/>
        <end position="238"/>
    </location>
</feature>